<gene>
    <name evidence="1" type="ORF">DRP43_05170</name>
</gene>
<sequence length="76" mass="9406">MKYTDIAKKWKNFNKWKTAYTLERISKMSPEERVNEYFAMVNAFYQLHPEEKGKICWDKIEYYKNLQKKFTSCKKH</sequence>
<proteinExistence type="predicted"/>
<accession>A0A660SEW4</accession>
<comment type="caution">
    <text evidence="1">The sequence shown here is derived from an EMBL/GenBank/DDBJ whole genome shotgun (WGS) entry which is preliminary data.</text>
</comment>
<evidence type="ECO:0000313" key="2">
    <source>
        <dbReference type="Proteomes" id="UP000271125"/>
    </source>
</evidence>
<reference evidence="1 2" key="1">
    <citation type="submission" date="2018-06" db="EMBL/GenBank/DDBJ databases">
        <title>Extensive metabolic versatility and redundancy in microbially diverse, dynamic hydrothermal sediments.</title>
        <authorList>
            <person name="Dombrowski N."/>
            <person name="Teske A."/>
            <person name="Baker B.J."/>
        </authorList>
    </citation>
    <scope>NUCLEOTIDE SEQUENCE [LARGE SCALE GENOMIC DNA]</scope>
    <source>
        <strain evidence="1">B10_G13</strain>
    </source>
</reference>
<dbReference type="Proteomes" id="UP000271125">
    <property type="component" value="Unassembled WGS sequence"/>
</dbReference>
<dbReference type="EMBL" id="QNBD01000244">
    <property type="protein sequence ID" value="RKX68746.1"/>
    <property type="molecule type" value="Genomic_DNA"/>
</dbReference>
<organism evidence="1 2">
    <name type="scientific">candidate division TA06 bacterium</name>
    <dbReference type="NCBI Taxonomy" id="2250710"/>
    <lineage>
        <taxon>Bacteria</taxon>
        <taxon>Bacteria division TA06</taxon>
    </lineage>
</organism>
<name>A0A660SEW4_UNCT6</name>
<protein>
    <submittedName>
        <fullName evidence="1">Uncharacterized protein</fullName>
    </submittedName>
</protein>
<evidence type="ECO:0000313" key="1">
    <source>
        <dbReference type="EMBL" id="RKX68746.1"/>
    </source>
</evidence>
<dbReference type="AlphaFoldDB" id="A0A660SEW4"/>